<comment type="caution">
    <text evidence="1">The sequence shown here is derived from an EMBL/GenBank/DDBJ whole genome shotgun (WGS) entry which is preliminary data.</text>
</comment>
<proteinExistence type="predicted"/>
<dbReference type="EMBL" id="SRLO01000633">
    <property type="protein sequence ID" value="TNN50031.1"/>
    <property type="molecule type" value="Genomic_DNA"/>
</dbReference>
<dbReference type="Proteomes" id="UP000314294">
    <property type="component" value="Unassembled WGS sequence"/>
</dbReference>
<organism evidence="1 2">
    <name type="scientific">Liparis tanakae</name>
    <name type="common">Tanaka's snailfish</name>
    <dbReference type="NCBI Taxonomy" id="230148"/>
    <lineage>
        <taxon>Eukaryota</taxon>
        <taxon>Metazoa</taxon>
        <taxon>Chordata</taxon>
        <taxon>Craniata</taxon>
        <taxon>Vertebrata</taxon>
        <taxon>Euteleostomi</taxon>
        <taxon>Actinopterygii</taxon>
        <taxon>Neopterygii</taxon>
        <taxon>Teleostei</taxon>
        <taxon>Neoteleostei</taxon>
        <taxon>Acanthomorphata</taxon>
        <taxon>Eupercaria</taxon>
        <taxon>Perciformes</taxon>
        <taxon>Cottioidei</taxon>
        <taxon>Cottales</taxon>
        <taxon>Liparidae</taxon>
        <taxon>Liparis</taxon>
    </lineage>
</organism>
<evidence type="ECO:0000313" key="2">
    <source>
        <dbReference type="Proteomes" id="UP000314294"/>
    </source>
</evidence>
<dbReference type="AlphaFoldDB" id="A0A4Z2G9Y1"/>
<accession>A0A4Z2G9Y1</accession>
<keyword evidence="2" id="KW-1185">Reference proteome</keyword>
<reference evidence="1 2" key="1">
    <citation type="submission" date="2019-03" db="EMBL/GenBank/DDBJ databases">
        <title>First draft genome of Liparis tanakae, snailfish: a comprehensive survey of snailfish specific genes.</title>
        <authorList>
            <person name="Kim W."/>
            <person name="Song I."/>
            <person name="Jeong J.-H."/>
            <person name="Kim D."/>
            <person name="Kim S."/>
            <person name="Ryu S."/>
            <person name="Song J.Y."/>
            <person name="Lee S.K."/>
        </authorList>
    </citation>
    <scope>NUCLEOTIDE SEQUENCE [LARGE SCALE GENOMIC DNA]</scope>
    <source>
        <tissue evidence="1">Muscle</tissue>
    </source>
</reference>
<gene>
    <name evidence="1" type="ORF">EYF80_039772</name>
</gene>
<name>A0A4Z2G9Y1_9TELE</name>
<sequence>MRLYIPRVASHSLGSFVGTSPSPLEGVARDEDEDLGLEGGERALSPELHVHVDAEVPLALHLPVQVHGAHVGVQLPGAEVVLLVALRDAHDDVVSRVGRGGGDAEDLSGDDDVGLEAEVVGGDPQGGRLTLQVVGAADPLAAPARHSAGL</sequence>
<protein>
    <submittedName>
        <fullName evidence="1">Uncharacterized protein</fullName>
    </submittedName>
</protein>
<evidence type="ECO:0000313" key="1">
    <source>
        <dbReference type="EMBL" id="TNN50031.1"/>
    </source>
</evidence>